<sequence>MTSPFSVSAADDLNYFLFASSARQKVSLTFGLLRPPGGRDKLLLIHAVRRADEVNDNQFALSAARTK</sequence>
<name>A0ABT3E876_STRAP</name>
<reference evidence="1 2" key="1">
    <citation type="submission" date="2022-10" db="EMBL/GenBank/DDBJ databases">
        <title>Comparative genomic study of S. anginosus.</title>
        <authorList>
            <person name="Prasad A."/>
            <person name="Ene A."/>
            <person name="Jablonska S."/>
            <person name="Du J."/>
            <person name="Wolfe A.J."/>
            <person name="Putonti C."/>
        </authorList>
    </citation>
    <scope>NUCLEOTIDE SEQUENCE [LARGE SCALE GENOMIC DNA]</scope>
    <source>
        <strain evidence="1 2">UMB9231</strain>
    </source>
</reference>
<evidence type="ECO:0000313" key="2">
    <source>
        <dbReference type="Proteomes" id="UP001526076"/>
    </source>
</evidence>
<accession>A0ABT3E876</accession>
<protein>
    <submittedName>
        <fullName evidence="1">Uncharacterized protein</fullName>
    </submittedName>
</protein>
<proteinExistence type="predicted"/>
<dbReference type="RefSeq" id="WP_024053269.1">
    <property type="nucleotide sequence ID" value="NZ_JAPAHM010000005.1"/>
</dbReference>
<keyword evidence="2" id="KW-1185">Reference proteome</keyword>
<gene>
    <name evidence="1" type="ORF">OJ597_04020</name>
</gene>
<dbReference type="Proteomes" id="UP001526076">
    <property type="component" value="Unassembled WGS sequence"/>
</dbReference>
<evidence type="ECO:0000313" key="1">
    <source>
        <dbReference type="EMBL" id="MCW1041639.1"/>
    </source>
</evidence>
<organism evidence="1 2">
    <name type="scientific">Streptococcus anginosus</name>
    <dbReference type="NCBI Taxonomy" id="1328"/>
    <lineage>
        <taxon>Bacteria</taxon>
        <taxon>Bacillati</taxon>
        <taxon>Bacillota</taxon>
        <taxon>Bacilli</taxon>
        <taxon>Lactobacillales</taxon>
        <taxon>Streptococcaceae</taxon>
        <taxon>Streptococcus</taxon>
        <taxon>Streptococcus anginosus group</taxon>
    </lineage>
</organism>
<comment type="caution">
    <text evidence="1">The sequence shown here is derived from an EMBL/GenBank/DDBJ whole genome shotgun (WGS) entry which is preliminary data.</text>
</comment>
<dbReference type="EMBL" id="JAPAHU010000005">
    <property type="protein sequence ID" value="MCW1041639.1"/>
    <property type="molecule type" value="Genomic_DNA"/>
</dbReference>